<dbReference type="InterPro" id="IPR037401">
    <property type="entry name" value="SnoaL-like"/>
</dbReference>
<dbReference type="Pfam" id="PF13474">
    <property type="entry name" value="SnoaL_3"/>
    <property type="match status" value="1"/>
</dbReference>
<dbReference type="AlphaFoldDB" id="A0A494W3X6"/>
<dbReference type="EMBL" id="CP032869">
    <property type="protein sequence ID" value="AYL98443.1"/>
    <property type="molecule type" value="Genomic_DNA"/>
</dbReference>
<evidence type="ECO:0000259" key="2">
    <source>
        <dbReference type="Pfam" id="PF13474"/>
    </source>
</evidence>
<keyword evidence="1" id="KW-0732">Signal</keyword>
<gene>
    <name evidence="3" type="ORF">HYN43_025565</name>
</gene>
<dbReference type="Proteomes" id="UP000270046">
    <property type="component" value="Chromosome"/>
</dbReference>
<proteinExistence type="predicted"/>
<feature type="signal peptide" evidence="1">
    <location>
        <begin position="1"/>
        <end position="29"/>
    </location>
</feature>
<dbReference type="InterPro" id="IPR032710">
    <property type="entry name" value="NTF2-like_dom_sf"/>
</dbReference>
<sequence length="172" mass="19302">MEHGLNKIMKKHLLPLICLCMLIAGKTFASPILPADTVVKLKPEVKQIIEKVIKASGTFSIDEVSDLYAPNAVVADEQPPFSWNGQLAGVQWINSVEKAVKDFKIKDFKVDLQRIKTFQQTEEIVYLVAPVEYTGTVNGEHFEEQGAFSFVLRVVSGKWLIKSQAWIPRNGM</sequence>
<dbReference type="KEGG" id="muh:HYN43_025565"/>
<feature type="chain" id="PRO_5019740636" evidence="1">
    <location>
        <begin position="30"/>
        <end position="172"/>
    </location>
</feature>
<name>A0A494W3X6_9SPHI</name>
<dbReference type="OrthoDB" id="792421at2"/>
<feature type="domain" description="SnoaL-like" evidence="2">
    <location>
        <begin position="45"/>
        <end position="163"/>
    </location>
</feature>
<dbReference type="SUPFAM" id="SSF54427">
    <property type="entry name" value="NTF2-like"/>
    <property type="match status" value="1"/>
</dbReference>
<evidence type="ECO:0000313" key="4">
    <source>
        <dbReference type="Proteomes" id="UP000270046"/>
    </source>
</evidence>
<evidence type="ECO:0000256" key="1">
    <source>
        <dbReference type="SAM" id="SignalP"/>
    </source>
</evidence>
<dbReference type="Gene3D" id="3.10.450.50">
    <property type="match status" value="1"/>
</dbReference>
<evidence type="ECO:0000313" key="3">
    <source>
        <dbReference type="EMBL" id="AYL98443.1"/>
    </source>
</evidence>
<keyword evidence="4" id="KW-1185">Reference proteome</keyword>
<reference evidence="3 4" key="1">
    <citation type="submission" date="2018-10" db="EMBL/GenBank/DDBJ databases">
        <title>Genome sequencing of Mucilaginibacter sp. HYN0043.</title>
        <authorList>
            <person name="Kim M."/>
            <person name="Yi H."/>
        </authorList>
    </citation>
    <scope>NUCLEOTIDE SEQUENCE [LARGE SCALE GENOMIC DNA]</scope>
    <source>
        <strain evidence="3 4">HYN0043</strain>
    </source>
</reference>
<accession>A0A494W3X6</accession>
<organism evidence="3 4">
    <name type="scientific">Mucilaginibacter celer</name>
    <dbReference type="NCBI Taxonomy" id="2305508"/>
    <lineage>
        <taxon>Bacteria</taxon>
        <taxon>Pseudomonadati</taxon>
        <taxon>Bacteroidota</taxon>
        <taxon>Sphingobacteriia</taxon>
        <taxon>Sphingobacteriales</taxon>
        <taxon>Sphingobacteriaceae</taxon>
        <taxon>Mucilaginibacter</taxon>
    </lineage>
</organism>
<protein>
    <submittedName>
        <fullName evidence="3">DUF4440 domain-containing protein</fullName>
    </submittedName>
</protein>